<dbReference type="Pfam" id="PF24626">
    <property type="entry name" value="SH3_Tf2-1"/>
    <property type="match status" value="1"/>
</dbReference>
<dbReference type="OrthoDB" id="1939135at2759"/>
<evidence type="ECO:0000313" key="2">
    <source>
        <dbReference type="EMBL" id="GMF32985.1"/>
    </source>
</evidence>
<dbReference type="EMBL" id="BSXT01000718">
    <property type="protein sequence ID" value="GMF32985.1"/>
    <property type="molecule type" value="Genomic_DNA"/>
</dbReference>
<dbReference type="Proteomes" id="UP001165121">
    <property type="component" value="Unassembled WGS sequence"/>
</dbReference>
<sequence length="118" mass="13611">MVVMDHYMKRAHFAAGQGSDTAHVIAGRLHKEMFPLPDLQILVVSGQDAKFTSTFMEDWPFEVTKFVDRVYYQLRLPPKLGMHPVFHTTLLKSYLTKPYRRKRQRVFRGRQADGTGGG</sequence>
<keyword evidence="3" id="KW-1185">Reference proteome</keyword>
<accession>A0A9W7CNM2</accession>
<comment type="caution">
    <text evidence="2">The sequence shown here is derived from an EMBL/GenBank/DDBJ whole genome shotgun (WGS) entry which is preliminary data.</text>
</comment>
<name>A0A9W7CNM2_9STRA</name>
<organism evidence="2 3">
    <name type="scientific">Phytophthora fragariaefolia</name>
    <dbReference type="NCBI Taxonomy" id="1490495"/>
    <lineage>
        <taxon>Eukaryota</taxon>
        <taxon>Sar</taxon>
        <taxon>Stramenopiles</taxon>
        <taxon>Oomycota</taxon>
        <taxon>Peronosporomycetes</taxon>
        <taxon>Peronosporales</taxon>
        <taxon>Peronosporaceae</taxon>
        <taxon>Phytophthora</taxon>
    </lineage>
</organism>
<gene>
    <name evidence="2" type="ORF">Pfra01_000802200</name>
</gene>
<evidence type="ECO:0000313" key="3">
    <source>
        <dbReference type="Proteomes" id="UP001165121"/>
    </source>
</evidence>
<feature type="domain" description="Tf2-1-like SH3-like" evidence="1">
    <location>
        <begin position="58"/>
        <end position="94"/>
    </location>
</feature>
<proteinExistence type="predicted"/>
<dbReference type="AlphaFoldDB" id="A0A9W7CNM2"/>
<evidence type="ECO:0000259" key="1">
    <source>
        <dbReference type="Pfam" id="PF24626"/>
    </source>
</evidence>
<protein>
    <submittedName>
        <fullName evidence="2">Unnamed protein product</fullName>
    </submittedName>
</protein>
<dbReference type="InterPro" id="IPR056924">
    <property type="entry name" value="SH3_Tf2-1"/>
</dbReference>
<reference evidence="2" key="1">
    <citation type="submission" date="2023-04" db="EMBL/GenBank/DDBJ databases">
        <title>Phytophthora fragariaefolia NBRC 109709.</title>
        <authorList>
            <person name="Ichikawa N."/>
            <person name="Sato H."/>
            <person name="Tonouchi N."/>
        </authorList>
    </citation>
    <scope>NUCLEOTIDE SEQUENCE</scope>
    <source>
        <strain evidence="2">NBRC 109709</strain>
    </source>
</reference>